<evidence type="ECO:0000313" key="3">
    <source>
        <dbReference type="Proteomes" id="UP000198282"/>
    </source>
</evidence>
<keyword evidence="1" id="KW-0812">Transmembrane</keyword>
<organism evidence="2 3">
    <name type="scientific">Streptosporangium subroseum</name>
    <dbReference type="NCBI Taxonomy" id="106412"/>
    <lineage>
        <taxon>Bacteria</taxon>
        <taxon>Bacillati</taxon>
        <taxon>Actinomycetota</taxon>
        <taxon>Actinomycetes</taxon>
        <taxon>Streptosporangiales</taxon>
        <taxon>Streptosporangiaceae</taxon>
        <taxon>Streptosporangium</taxon>
    </lineage>
</organism>
<proteinExistence type="predicted"/>
<name>A0A239EEW5_9ACTN</name>
<keyword evidence="1" id="KW-0472">Membrane</keyword>
<sequence length="59" mass="6157">MLTGIRLAGEPLGLVFAFANAVLFAVYIVIRQGGGNCGKLSPVNPSDQVRRPRTGSLAS</sequence>
<reference evidence="2 3" key="1">
    <citation type="submission" date="2017-06" db="EMBL/GenBank/DDBJ databases">
        <authorList>
            <person name="Kim H.J."/>
            <person name="Triplett B.A."/>
        </authorList>
    </citation>
    <scope>NUCLEOTIDE SEQUENCE [LARGE SCALE GENOMIC DNA]</scope>
    <source>
        <strain evidence="2 3">CGMCC 4.2132</strain>
    </source>
</reference>
<dbReference type="Proteomes" id="UP000198282">
    <property type="component" value="Unassembled WGS sequence"/>
</dbReference>
<gene>
    <name evidence="2" type="ORF">SAMN05216276_1009108</name>
</gene>
<keyword evidence="3" id="KW-1185">Reference proteome</keyword>
<dbReference type="EMBL" id="FZOD01000009">
    <property type="protein sequence ID" value="SNS43147.1"/>
    <property type="molecule type" value="Genomic_DNA"/>
</dbReference>
<keyword evidence="1" id="KW-1133">Transmembrane helix</keyword>
<feature type="transmembrane region" description="Helical" evidence="1">
    <location>
        <begin position="12"/>
        <end position="30"/>
    </location>
</feature>
<accession>A0A239EEW5</accession>
<dbReference type="AlphaFoldDB" id="A0A239EEW5"/>
<dbReference type="RefSeq" id="WP_218825268.1">
    <property type="nucleotide sequence ID" value="NZ_FZOD01000009.1"/>
</dbReference>
<protein>
    <submittedName>
        <fullName evidence="2">Inner membrane transporter RhtA</fullName>
    </submittedName>
</protein>
<evidence type="ECO:0000313" key="2">
    <source>
        <dbReference type="EMBL" id="SNS43147.1"/>
    </source>
</evidence>
<evidence type="ECO:0000256" key="1">
    <source>
        <dbReference type="SAM" id="Phobius"/>
    </source>
</evidence>